<dbReference type="GO" id="GO:0003723">
    <property type="term" value="F:RNA binding"/>
    <property type="evidence" value="ECO:0007669"/>
    <property type="project" value="TreeGrafter"/>
</dbReference>
<dbReference type="PANTHER" id="PTHR21228">
    <property type="entry name" value="FAST LEU-RICH DOMAIN-CONTAINING"/>
    <property type="match status" value="1"/>
</dbReference>
<feature type="region of interest" description="Disordered" evidence="1">
    <location>
        <begin position="288"/>
        <end position="307"/>
    </location>
</feature>
<organism evidence="3 4">
    <name type="scientific">Emiliania huxleyi (strain CCMP1516)</name>
    <dbReference type="NCBI Taxonomy" id="280463"/>
    <lineage>
        <taxon>Eukaryota</taxon>
        <taxon>Haptista</taxon>
        <taxon>Haptophyta</taxon>
        <taxon>Prymnesiophyceae</taxon>
        <taxon>Isochrysidales</taxon>
        <taxon>Noelaerhabdaceae</taxon>
        <taxon>Emiliania</taxon>
    </lineage>
</organism>
<accession>A0A0D3L1A3</accession>
<dbReference type="PANTHER" id="PTHR21228:SF40">
    <property type="entry name" value="LD45607P"/>
    <property type="match status" value="1"/>
</dbReference>
<sequence>MHMRRLLSLAIPSPPAPRLLSTRVTRSGRFLSSVNAQAASPSSAASFPRHPKQLTVALQRARTTEEVLTLHARYGRAFNQVNLAACWSRLGRIGRAEPDFEEQLAELRLQTLESVGEWGDHGLSNLVHALAKLRLSGAEWQPLWLAAERTALAQALSARFSRSGLCQLHQWRIWAAERALHEGMPSPRLLERCHSAFEDGSATASSLQRAVGDGLAALGLRVEEEVQLSSGYSLDFVVDWRGQRLGVEVDGPSHFVGEAPSGRTMLKRRQLRSLGWRVAPVPYLEWNGLAQAGSPTPSPDLEAADST</sequence>
<dbReference type="EnsemblProtists" id="EOD41788">
    <property type="protein sequence ID" value="EOD41788"/>
    <property type="gene ID" value="EMIHUDRAFT_447470"/>
</dbReference>
<dbReference type="GO" id="GO:0044528">
    <property type="term" value="P:regulation of mitochondrial mRNA stability"/>
    <property type="evidence" value="ECO:0007669"/>
    <property type="project" value="TreeGrafter"/>
</dbReference>
<dbReference type="GO" id="GO:0035770">
    <property type="term" value="C:ribonucleoprotein granule"/>
    <property type="evidence" value="ECO:0007669"/>
    <property type="project" value="TreeGrafter"/>
</dbReference>
<dbReference type="HOGENOM" id="CLU_063789_0_0_1"/>
<dbReference type="InterPro" id="IPR013584">
    <property type="entry name" value="RAP"/>
</dbReference>
<reference evidence="4" key="1">
    <citation type="journal article" date="2013" name="Nature">
        <title>Pan genome of the phytoplankton Emiliania underpins its global distribution.</title>
        <authorList>
            <person name="Read B.A."/>
            <person name="Kegel J."/>
            <person name="Klute M.J."/>
            <person name="Kuo A."/>
            <person name="Lefebvre S.C."/>
            <person name="Maumus F."/>
            <person name="Mayer C."/>
            <person name="Miller J."/>
            <person name="Monier A."/>
            <person name="Salamov A."/>
            <person name="Young J."/>
            <person name="Aguilar M."/>
            <person name="Claverie J.M."/>
            <person name="Frickenhaus S."/>
            <person name="Gonzalez K."/>
            <person name="Herman E.K."/>
            <person name="Lin Y.C."/>
            <person name="Napier J."/>
            <person name="Ogata H."/>
            <person name="Sarno A.F."/>
            <person name="Shmutz J."/>
            <person name="Schroeder D."/>
            <person name="de Vargas C."/>
            <person name="Verret F."/>
            <person name="von Dassow P."/>
            <person name="Valentin K."/>
            <person name="Van de Peer Y."/>
            <person name="Wheeler G."/>
            <person name="Dacks J.B."/>
            <person name="Delwiche C.F."/>
            <person name="Dyhrman S.T."/>
            <person name="Glockner G."/>
            <person name="John U."/>
            <person name="Richards T."/>
            <person name="Worden A.Z."/>
            <person name="Zhang X."/>
            <person name="Grigoriev I.V."/>
            <person name="Allen A.E."/>
            <person name="Bidle K."/>
            <person name="Borodovsky M."/>
            <person name="Bowler C."/>
            <person name="Brownlee C."/>
            <person name="Cock J.M."/>
            <person name="Elias M."/>
            <person name="Gladyshev V.N."/>
            <person name="Groth M."/>
            <person name="Guda C."/>
            <person name="Hadaegh A."/>
            <person name="Iglesias-Rodriguez M.D."/>
            <person name="Jenkins J."/>
            <person name="Jones B.M."/>
            <person name="Lawson T."/>
            <person name="Leese F."/>
            <person name="Lindquist E."/>
            <person name="Lobanov A."/>
            <person name="Lomsadze A."/>
            <person name="Malik S.B."/>
            <person name="Marsh M.E."/>
            <person name="Mackinder L."/>
            <person name="Mock T."/>
            <person name="Mueller-Roeber B."/>
            <person name="Pagarete A."/>
            <person name="Parker M."/>
            <person name="Probert I."/>
            <person name="Quesneville H."/>
            <person name="Raines C."/>
            <person name="Rensing S.A."/>
            <person name="Riano-Pachon D.M."/>
            <person name="Richier S."/>
            <person name="Rokitta S."/>
            <person name="Shiraiwa Y."/>
            <person name="Soanes D.M."/>
            <person name="van der Giezen M."/>
            <person name="Wahlund T.M."/>
            <person name="Williams B."/>
            <person name="Wilson W."/>
            <person name="Wolfe G."/>
            <person name="Wurch L.L."/>
        </authorList>
    </citation>
    <scope>NUCLEOTIDE SEQUENCE</scope>
</reference>
<dbReference type="GO" id="GO:0005759">
    <property type="term" value="C:mitochondrial matrix"/>
    <property type="evidence" value="ECO:0007669"/>
    <property type="project" value="TreeGrafter"/>
</dbReference>
<evidence type="ECO:0000313" key="3">
    <source>
        <dbReference type="EnsemblProtists" id="EOD41788"/>
    </source>
</evidence>
<dbReference type="RefSeq" id="XP_005794217.1">
    <property type="nucleotide sequence ID" value="XM_005794160.1"/>
</dbReference>
<evidence type="ECO:0000259" key="2">
    <source>
        <dbReference type="PROSITE" id="PS51286"/>
    </source>
</evidence>
<proteinExistence type="predicted"/>
<dbReference type="SMART" id="SM00952">
    <property type="entry name" value="RAP"/>
    <property type="match status" value="1"/>
</dbReference>
<keyword evidence="4" id="KW-1185">Reference proteome</keyword>
<dbReference type="AlphaFoldDB" id="A0A0D3L1A3"/>
<evidence type="ECO:0000256" key="1">
    <source>
        <dbReference type="SAM" id="MobiDB-lite"/>
    </source>
</evidence>
<protein>
    <recommendedName>
        <fullName evidence="2">RAP domain-containing protein</fullName>
    </recommendedName>
</protein>
<dbReference type="PROSITE" id="PS51286">
    <property type="entry name" value="RAP"/>
    <property type="match status" value="1"/>
</dbReference>
<dbReference type="Proteomes" id="UP000013827">
    <property type="component" value="Unassembled WGS sequence"/>
</dbReference>
<dbReference type="InterPro" id="IPR050870">
    <property type="entry name" value="FAST_kinase"/>
</dbReference>
<evidence type="ECO:0000313" key="4">
    <source>
        <dbReference type="Proteomes" id="UP000013827"/>
    </source>
</evidence>
<dbReference type="KEGG" id="ehx:EMIHUDRAFT_447470"/>
<dbReference type="Pfam" id="PF08373">
    <property type="entry name" value="RAP"/>
    <property type="match status" value="1"/>
</dbReference>
<dbReference type="GO" id="GO:0000963">
    <property type="term" value="P:mitochondrial RNA processing"/>
    <property type="evidence" value="ECO:0007669"/>
    <property type="project" value="TreeGrafter"/>
</dbReference>
<reference evidence="3" key="2">
    <citation type="submission" date="2024-10" db="UniProtKB">
        <authorList>
            <consortium name="EnsemblProtists"/>
        </authorList>
    </citation>
    <scope>IDENTIFICATION</scope>
</reference>
<dbReference type="GeneID" id="17287058"/>
<feature type="domain" description="RAP" evidence="2">
    <location>
        <begin position="245"/>
        <end position="307"/>
    </location>
</feature>
<dbReference type="Gene3D" id="3.40.960.10">
    <property type="entry name" value="VSR Endonuclease"/>
    <property type="match status" value="1"/>
</dbReference>
<name>A0A0D3L1A3_EMIH1</name>
<dbReference type="PaxDb" id="2903-EOD41788"/>